<feature type="chain" id="PRO_5045253056" evidence="2">
    <location>
        <begin position="22"/>
        <end position="400"/>
    </location>
</feature>
<evidence type="ECO:0000256" key="1">
    <source>
        <dbReference type="SAM" id="MobiDB-lite"/>
    </source>
</evidence>
<evidence type="ECO:0000256" key="2">
    <source>
        <dbReference type="SAM" id="SignalP"/>
    </source>
</evidence>
<reference evidence="4" key="1">
    <citation type="submission" date="2023-07" db="EMBL/GenBank/DDBJ databases">
        <title>30 novel species of actinomycetes from the DSMZ collection.</title>
        <authorList>
            <person name="Nouioui I."/>
        </authorList>
    </citation>
    <scope>NUCLEOTIDE SEQUENCE [LARGE SCALE GENOMIC DNA]</scope>
    <source>
        <strain evidence="4">DSM 44743</strain>
    </source>
</reference>
<feature type="region of interest" description="Disordered" evidence="1">
    <location>
        <begin position="129"/>
        <end position="190"/>
    </location>
</feature>
<dbReference type="PANTHER" id="PTHR37489:SF1">
    <property type="entry name" value="DUF3500 DOMAIN-CONTAINING PROTEIN"/>
    <property type="match status" value="1"/>
</dbReference>
<dbReference type="InterPro" id="IPR021889">
    <property type="entry name" value="DUF3500"/>
</dbReference>
<keyword evidence="4" id="KW-1185">Reference proteome</keyword>
<evidence type="ECO:0000313" key="4">
    <source>
        <dbReference type="Proteomes" id="UP001183390"/>
    </source>
</evidence>
<dbReference type="EMBL" id="JAVREP010000016">
    <property type="protein sequence ID" value="MDT0330921.1"/>
    <property type="molecule type" value="Genomic_DNA"/>
</dbReference>
<protein>
    <submittedName>
        <fullName evidence="3">DUF3500 domain-containing protein</fullName>
    </submittedName>
</protein>
<proteinExistence type="predicted"/>
<sequence length="400" mass="42702">MLAAAVAAAVGLAGCTATGTAADSVATAETTGSESRTGNANTAEVVAAAEAFLDTLSEEQRESVLYDYDDEAKTTGWSNFPASMVERNGIALKDLTEEQREAALAVMEAALSEQGYEELLAIQAADGYLNENQGGTGEEGSEEEEDGTAPAEEDGRQGEPPSQPPGGDGQAPREGGGGQAPQDGGPGQLEFGEEEYYLSFFGEPDETESFMVQYGGHHVAYNITYSGDDVTLSPSLTGTEPMEFEYEGESYAPLEDKRDAALGAVAALDEERLAEAEIDSGTEDLLLGPGSDGPFPEEEGVLVSDLGQEQQDRVTAMLRAWVGDLDEEAADALIERYVSEYDETRLSWSGSIDADDVDTYIRLDGPSAWIEFSNQPGVETSEVHQHTMFRDQNADYGWEE</sequence>
<dbReference type="Proteomes" id="UP001183390">
    <property type="component" value="Unassembled WGS sequence"/>
</dbReference>
<name>A0ABU2MGE2_9ACTN</name>
<keyword evidence="2" id="KW-0732">Signal</keyword>
<feature type="signal peptide" evidence="2">
    <location>
        <begin position="1"/>
        <end position="21"/>
    </location>
</feature>
<evidence type="ECO:0000313" key="3">
    <source>
        <dbReference type="EMBL" id="MDT0330921.1"/>
    </source>
</evidence>
<dbReference type="PANTHER" id="PTHR37489">
    <property type="entry name" value="DUF3500 DOMAIN-CONTAINING PROTEIN"/>
    <property type="match status" value="1"/>
</dbReference>
<gene>
    <name evidence="3" type="ORF">RM479_21085</name>
</gene>
<accession>A0ABU2MGE2</accession>
<dbReference type="Pfam" id="PF12006">
    <property type="entry name" value="DUF3500"/>
    <property type="match status" value="1"/>
</dbReference>
<comment type="caution">
    <text evidence="3">The sequence shown here is derived from an EMBL/GenBank/DDBJ whole genome shotgun (WGS) entry which is preliminary data.</text>
</comment>
<organism evidence="3 4">
    <name type="scientific">Nocardiopsis lambiniae</name>
    <dbReference type="NCBI Taxonomy" id="3075539"/>
    <lineage>
        <taxon>Bacteria</taxon>
        <taxon>Bacillati</taxon>
        <taxon>Actinomycetota</taxon>
        <taxon>Actinomycetes</taxon>
        <taxon>Streptosporangiales</taxon>
        <taxon>Nocardiopsidaceae</taxon>
        <taxon>Nocardiopsis</taxon>
    </lineage>
</organism>
<feature type="compositionally biased region" description="Gly residues" evidence="1">
    <location>
        <begin position="166"/>
        <end position="187"/>
    </location>
</feature>